<evidence type="ECO:0000313" key="1">
    <source>
        <dbReference type="EMBL" id="QYR52873.1"/>
    </source>
</evidence>
<gene>
    <name evidence="1" type="ORF">H8L67_09925</name>
</gene>
<dbReference type="EMBL" id="CP080544">
    <property type="protein sequence ID" value="QYR52873.1"/>
    <property type="molecule type" value="Genomic_DNA"/>
</dbReference>
<reference evidence="1 2" key="1">
    <citation type="submission" date="2021-08" db="EMBL/GenBank/DDBJ databases">
        <title>Lysobacter sp. strain CJ11 Genome sequencing and assembly.</title>
        <authorList>
            <person name="Kim I."/>
        </authorList>
    </citation>
    <scope>NUCLEOTIDE SEQUENCE [LARGE SCALE GENOMIC DNA]</scope>
    <source>
        <strain evidence="1 2">CJ11</strain>
    </source>
</reference>
<dbReference type="Proteomes" id="UP000824755">
    <property type="component" value="Chromosome"/>
</dbReference>
<accession>A0ABX8WN81</accession>
<dbReference type="InterPro" id="IPR010260">
    <property type="entry name" value="AlpA"/>
</dbReference>
<dbReference type="Pfam" id="PF05930">
    <property type="entry name" value="Phage_AlpA"/>
    <property type="match status" value="1"/>
</dbReference>
<keyword evidence="2" id="KW-1185">Reference proteome</keyword>
<sequence length="68" mass="7898">MLPQTFEDDLILRMKDMCKYLGISQSHGYWLRRNDPTFPKPIRLGKTAVGFLASELRCWLMARGCLAH</sequence>
<protein>
    <submittedName>
        <fullName evidence="1">AlpA family phage regulatory protein</fullName>
    </submittedName>
</protein>
<evidence type="ECO:0000313" key="2">
    <source>
        <dbReference type="Proteomes" id="UP000824755"/>
    </source>
</evidence>
<proteinExistence type="predicted"/>
<name>A0ABX8WN81_9GAMM</name>
<organism evidence="1 2">
    <name type="scientific">Lysobacter soyae</name>
    <dbReference type="NCBI Taxonomy" id="2764185"/>
    <lineage>
        <taxon>Bacteria</taxon>
        <taxon>Pseudomonadati</taxon>
        <taxon>Pseudomonadota</taxon>
        <taxon>Gammaproteobacteria</taxon>
        <taxon>Lysobacterales</taxon>
        <taxon>Lysobacteraceae</taxon>
        <taxon>Lysobacter</taxon>
    </lineage>
</organism>